<feature type="compositionally biased region" description="Basic and acidic residues" evidence="1">
    <location>
        <begin position="313"/>
        <end position="333"/>
    </location>
</feature>
<evidence type="ECO:0000313" key="4">
    <source>
        <dbReference type="Proteomes" id="UP001497644"/>
    </source>
</evidence>
<reference evidence="3" key="1">
    <citation type="submission" date="2024-04" db="EMBL/GenBank/DDBJ databases">
        <authorList>
            <consortium name="Molecular Ecology Group"/>
        </authorList>
    </citation>
    <scope>NUCLEOTIDE SEQUENCE</scope>
</reference>
<dbReference type="Pfam" id="PF14977">
    <property type="entry name" value="FAM194"/>
    <property type="match status" value="1"/>
</dbReference>
<feature type="compositionally biased region" description="Low complexity" evidence="1">
    <location>
        <begin position="245"/>
        <end position="254"/>
    </location>
</feature>
<evidence type="ECO:0000256" key="1">
    <source>
        <dbReference type="SAM" id="MobiDB-lite"/>
    </source>
</evidence>
<organism evidence="3 4">
    <name type="scientific">Lasius platythorax</name>
    <dbReference type="NCBI Taxonomy" id="488582"/>
    <lineage>
        <taxon>Eukaryota</taxon>
        <taxon>Metazoa</taxon>
        <taxon>Ecdysozoa</taxon>
        <taxon>Arthropoda</taxon>
        <taxon>Hexapoda</taxon>
        <taxon>Insecta</taxon>
        <taxon>Pterygota</taxon>
        <taxon>Neoptera</taxon>
        <taxon>Endopterygota</taxon>
        <taxon>Hymenoptera</taxon>
        <taxon>Apocrita</taxon>
        <taxon>Aculeata</taxon>
        <taxon>Formicoidea</taxon>
        <taxon>Formicidae</taxon>
        <taxon>Formicinae</taxon>
        <taxon>Lasius</taxon>
        <taxon>Lasius</taxon>
    </lineage>
</organism>
<feature type="compositionally biased region" description="Basic and acidic residues" evidence="1">
    <location>
        <begin position="399"/>
        <end position="408"/>
    </location>
</feature>
<dbReference type="Proteomes" id="UP001497644">
    <property type="component" value="Chromosome 2"/>
</dbReference>
<feature type="compositionally biased region" description="Basic residues" evidence="1">
    <location>
        <begin position="289"/>
        <end position="298"/>
    </location>
</feature>
<evidence type="ECO:0000313" key="3">
    <source>
        <dbReference type="EMBL" id="CAL1679944.1"/>
    </source>
</evidence>
<name>A0AAV2NIH3_9HYME</name>
<feature type="compositionally biased region" description="Basic and acidic residues" evidence="1">
    <location>
        <begin position="496"/>
        <end position="510"/>
    </location>
</feature>
<feature type="region of interest" description="Disordered" evidence="1">
    <location>
        <begin position="241"/>
        <end position="275"/>
    </location>
</feature>
<dbReference type="InterPro" id="IPR029281">
    <property type="entry name" value="FAM194_C"/>
</dbReference>
<protein>
    <recommendedName>
        <fullName evidence="2">FAM194 C-terminal domain-containing protein</fullName>
    </recommendedName>
</protein>
<dbReference type="PANTHER" id="PTHR23093:SF18">
    <property type="entry name" value="GLUTAMATE RICH 6"/>
    <property type="match status" value="1"/>
</dbReference>
<sequence>MMESSIHENLFKRVMERPDLFADAFCNTHCSSTNMSENIANEIETTIKHLIKSLTIKNYSTQIGFILFALADLSCIPASKKLQILSVLLKEAAKSTTCCEQIAKELPAHIQTKTLLNLASNFIREWGEKPCKTRSHFKICKFCNSIINDGTRQYAEKFCCVEAEHFDRLLKEWLSLHVSQNTSKLKSTNPTKVDYKINYSNESTLQKDDFTRIDNVNNAGLQLVSTNENDIATLEDHYKSHIGSRSKTYSSTSTKLHDKRQRNVSNASGEVDSRKAKRLIQSAIEMGHRANHSHGNHSLRREDTRASASGARSVDRIRNADVETGRIREKRDNNPYQRGLGEVEDKDRRDRRSTQRDVQEETNRSWIAAGKTRKDEDTENGDTVEESSGNPGKNPYQHRRVEERETRLLDNAAQKIGRLDRVEEKSVSIETSRKPAKRPEVKRDGNGRRDRHENEESPTTRRDRKKEGEDKDEEEETMVLNKNKEPGSKKATVSPDDTKEGRFAVNEEGKLPTNDEQPKAASTERRYDPEEARKWRVNNPSNPIEYQLSNAHFVELGWTLLPVTKTMRKIVQYEARPAKPSLNWFKKYRHKGTEYYEDRLTPFLKFHPDGSGELFYPNGILAIKVYKPENRKYDMYTVFTPGGKDALGIGRGSQILAIFDTMGHGVVFDVDGAARLSYNQIGGIFTDNPAGLPLIWTWNAKPRESILETVYTERPTDWLQMEFFSATNKSAKSSGNVKTPVSPSSSRNKEKKVVEVQKPVVEERQEVVGNKTNGNQGFSKEDIYHIKVICMKLNEFLSLRIIDRKNISLRFTAGNRNIRIELGTILNFNKEIACSMIEASDWKSDMLRCRFQDNLSKTLESDSSLYDLAKEYRKVKRYAKQRKVMIAKYKPFSKINRAFTRSCKVN</sequence>
<gene>
    <name evidence="3" type="ORF">LPLAT_LOCUS6045</name>
</gene>
<dbReference type="PANTHER" id="PTHR23093">
    <property type="entry name" value="SIMILAR TO CHROMOSOME 3 OPEN READING FRAME 20"/>
    <property type="match status" value="1"/>
</dbReference>
<feature type="compositionally biased region" description="Basic and acidic residues" evidence="1">
    <location>
        <begin position="516"/>
        <end position="531"/>
    </location>
</feature>
<accession>A0AAV2NIH3</accession>
<evidence type="ECO:0000259" key="2">
    <source>
        <dbReference type="Pfam" id="PF14977"/>
    </source>
</evidence>
<feature type="compositionally biased region" description="Polar residues" evidence="1">
    <location>
        <begin position="730"/>
        <end position="746"/>
    </location>
</feature>
<dbReference type="EMBL" id="OZ034825">
    <property type="protein sequence ID" value="CAL1679944.1"/>
    <property type="molecule type" value="Genomic_DNA"/>
</dbReference>
<keyword evidence="4" id="KW-1185">Reference proteome</keyword>
<feature type="region of interest" description="Disordered" evidence="1">
    <location>
        <begin position="287"/>
        <end position="531"/>
    </location>
</feature>
<feature type="domain" description="FAM194 C-terminal" evidence="2">
    <location>
        <begin position="598"/>
        <end position="702"/>
    </location>
</feature>
<proteinExistence type="predicted"/>
<feature type="compositionally biased region" description="Basic and acidic residues" evidence="1">
    <location>
        <begin position="417"/>
        <end position="469"/>
    </location>
</feature>
<feature type="compositionally biased region" description="Basic and acidic residues" evidence="1">
    <location>
        <begin position="341"/>
        <end position="363"/>
    </location>
</feature>
<feature type="region of interest" description="Disordered" evidence="1">
    <location>
        <begin position="730"/>
        <end position="755"/>
    </location>
</feature>
<dbReference type="AlphaFoldDB" id="A0AAV2NIH3"/>